<name>A0A847J3N1_9LACT</name>
<sequence length="260" mass="27358">MKNIKFYSALALSIVAVSAFSTVASAEDTKSSVELSPDTGNGASKVLPTDPLDLSKDLLDSIYATGKKPDVTDPALAVNTAVKTNADYPNEVIPGYAGNLHFSLIPKEFNFGSHKVNAANQHTGMTYKQESAATFSGKQAVEVHDGRITDNDWHVEAELGALSTIKGASITFKNTQINTEYTGGKLKLGKGHTVVGATNSFTLTESGSSVSFLSAEKQSKGNNAAYWNAVDDVEITIPAGAMTIGKHSAAVTWTLVNAAE</sequence>
<dbReference type="Proteomes" id="UP000559962">
    <property type="component" value="Unassembled WGS sequence"/>
</dbReference>
<comment type="caution">
    <text evidence="3">The sequence shown here is derived from an EMBL/GenBank/DDBJ whole genome shotgun (WGS) entry which is preliminary data.</text>
</comment>
<protein>
    <recommendedName>
        <fullName evidence="2">WxL domain-containing protein</fullName>
    </recommendedName>
</protein>
<organism evidence="3 4">
    <name type="scientific">Pseudolactococcus chungangensis</name>
    <dbReference type="NCBI Taxonomy" id="451457"/>
    <lineage>
        <taxon>Bacteria</taxon>
        <taxon>Bacillati</taxon>
        <taxon>Bacillota</taxon>
        <taxon>Bacilli</taxon>
        <taxon>Lactobacillales</taxon>
        <taxon>Streptococcaceae</taxon>
        <taxon>Pseudolactococcus</taxon>
    </lineage>
</organism>
<gene>
    <name evidence="3" type="ORF">GX453_01850</name>
</gene>
<accession>A0A847J3N1</accession>
<reference evidence="3 4" key="1">
    <citation type="journal article" date="2020" name="Biotechnol. Biofuels">
        <title>New insights from the biogas microbiome by comprehensive genome-resolved metagenomics of nearly 1600 species originating from multiple anaerobic digesters.</title>
        <authorList>
            <person name="Campanaro S."/>
            <person name="Treu L."/>
            <person name="Rodriguez-R L.M."/>
            <person name="Kovalovszki A."/>
            <person name="Ziels R.M."/>
            <person name="Maus I."/>
            <person name="Zhu X."/>
            <person name="Kougias P.G."/>
            <person name="Basile A."/>
            <person name="Luo G."/>
            <person name="Schluter A."/>
            <person name="Konstantinidis K.T."/>
            <person name="Angelidaki I."/>
        </authorList>
    </citation>
    <scope>NUCLEOTIDE SEQUENCE [LARGE SCALE GENOMIC DNA]</scope>
    <source>
        <strain evidence="3">AS27yjCOA_61</strain>
    </source>
</reference>
<dbReference type="AlphaFoldDB" id="A0A847J3N1"/>
<evidence type="ECO:0000313" key="4">
    <source>
        <dbReference type="Proteomes" id="UP000559962"/>
    </source>
</evidence>
<dbReference type="EMBL" id="JAAYVO010000022">
    <property type="protein sequence ID" value="NLH34764.1"/>
    <property type="molecule type" value="Genomic_DNA"/>
</dbReference>
<evidence type="ECO:0000313" key="3">
    <source>
        <dbReference type="EMBL" id="NLH34764.1"/>
    </source>
</evidence>
<keyword evidence="1" id="KW-0732">Signal</keyword>
<dbReference type="InterPro" id="IPR027994">
    <property type="entry name" value="WxL_dom"/>
</dbReference>
<feature type="chain" id="PRO_5032741066" description="WxL domain-containing protein" evidence="1">
    <location>
        <begin position="27"/>
        <end position="260"/>
    </location>
</feature>
<evidence type="ECO:0000256" key="1">
    <source>
        <dbReference type="SAM" id="SignalP"/>
    </source>
</evidence>
<feature type="signal peptide" evidence="1">
    <location>
        <begin position="1"/>
        <end position="26"/>
    </location>
</feature>
<dbReference type="Pfam" id="PF13731">
    <property type="entry name" value="WxL"/>
    <property type="match status" value="1"/>
</dbReference>
<feature type="domain" description="WxL" evidence="2">
    <location>
        <begin position="25"/>
        <end position="257"/>
    </location>
</feature>
<proteinExistence type="predicted"/>
<evidence type="ECO:0000259" key="2">
    <source>
        <dbReference type="Pfam" id="PF13731"/>
    </source>
</evidence>